<name>A0A450TEQ0_9GAMM</name>
<sequence length="216" mass="24461">MKQKEKFIKSHRLLLVEGKDESNFFDGMLKYMKVEGVQLVDIGGKDKFKTKFPFFCKSDGFSEVRALGFIRDAETKKADSAFSSICAILEKYDLPVPKAISTISNENGRGIKTGIFIMPNNRDAGMLEDLCLESIKTDPVLECVNRYMECCLSSLPENEREFNESKARVQTYLASKRDIASSLGLAAQKGYWDFENGCFHEIERFLNELFTSPKGV</sequence>
<dbReference type="EMBL" id="CAADFA010000552">
    <property type="protein sequence ID" value="VFJ70318.1"/>
    <property type="molecule type" value="Genomic_DNA"/>
</dbReference>
<dbReference type="Pfam" id="PF11536">
    <property type="entry name" value="DUF3226"/>
    <property type="match status" value="1"/>
</dbReference>
<protein>
    <recommendedName>
        <fullName evidence="4">DUF4435 domain-containing protein</fullName>
    </recommendedName>
</protein>
<evidence type="ECO:0008006" key="4">
    <source>
        <dbReference type="Google" id="ProtNLM"/>
    </source>
</evidence>
<evidence type="ECO:0000313" key="2">
    <source>
        <dbReference type="EMBL" id="VFJ70318.1"/>
    </source>
</evidence>
<evidence type="ECO:0000313" key="3">
    <source>
        <dbReference type="EMBL" id="VFK18438.1"/>
    </source>
</evidence>
<organism evidence="1">
    <name type="scientific">Candidatus Kentrum sp. FM</name>
    <dbReference type="NCBI Taxonomy" id="2126340"/>
    <lineage>
        <taxon>Bacteria</taxon>
        <taxon>Pseudomonadati</taxon>
        <taxon>Pseudomonadota</taxon>
        <taxon>Gammaproteobacteria</taxon>
        <taxon>Candidatus Kentrum</taxon>
    </lineage>
</organism>
<reference evidence="1" key="1">
    <citation type="submission" date="2019-02" db="EMBL/GenBank/DDBJ databases">
        <authorList>
            <person name="Gruber-Vodicka R. H."/>
            <person name="Seah K. B. B."/>
        </authorList>
    </citation>
    <scope>NUCLEOTIDE SEQUENCE</scope>
    <source>
        <strain evidence="1">BECK_BZ163</strain>
        <strain evidence="3">BECK_BZ164</strain>
        <strain evidence="2">BECK_BZ165</strain>
    </source>
</reference>
<evidence type="ECO:0000313" key="1">
    <source>
        <dbReference type="EMBL" id="VFJ65612.1"/>
    </source>
</evidence>
<dbReference type="EMBL" id="CAADFL010000546">
    <property type="protein sequence ID" value="VFK18438.1"/>
    <property type="molecule type" value="Genomic_DNA"/>
</dbReference>
<gene>
    <name evidence="1" type="ORF">BECKFM1743A_GA0114220_103863</name>
    <name evidence="3" type="ORF">BECKFM1743B_GA0114221_105462</name>
    <name evidence="2" type="ORF">BECKFM1743C_GA0114222_105523</name>
</gene>
<dbReference type="EMBL" id="CAADEZ010000386">
    <property type="protein sequence ID" value="VFJ65612.1"/>
    <property type="molecule type" value="Genomic_DNA"/>
</dbReference>
<dbReference type="InterPro" id="IPR024508">
    <property type="entry name" value="DUF3226"/>
</dbReference>
<proteinExistence type="predicted"/>
<dbReference type="AlphaFoldDB" id="A0A450TEQ0"/>
<accession>A0A450TEQ0</accession>